<dbReference type="PANTHER" id="PTHR38116:SF9">
    <property type="entry name" value="BZIP DOMAIN-CONTAINING PROTEIN"/>
    <property type="match status" value="1"/>
</dbReference>
<evidence type="ECO:0000313" key="3">
    <source>
        <dbReference type="Proteomes" id="UP000799753"/>
    </source>
</evidence>
<dbReference type="Proteomes" id="UP000799753">
    <property type="component" value="Unassembled WGS sequence"/>
</dbReference>
<organism evidence="2 3">
    <name type="scientific">Massarina eburnea CBS 473.64</name>
    <dbReference type="NCBI Taxonomy" id="1395130"/>
    <lineage>
        <taxon>Eukaryota</taxon>
        <taxon>Fungi</taxon>
        <taxon>Dikarya</taxon>
        <taxon>Ascomycota</taxon>
        <taxon>Pezizomycotina</taxon>
        <taxon>Dothideomycetes</taxon>
        <taxon>Pleosporomycetidae</taxon>
        <taxon>Pleosporales</taxon>
        <taxon>Massarineae</taxon>
        <taxon>Massarinaceae</taxon>
        <taxon>Massarina</taxon>
    </lineage>
</organism>
<sequence length="331" mass="36739">MPVERRKKTKTAEEVPETGDPERKRVLNVLAQRRYRQRQREKTAALEAQAKSQSAPQPFPRAQDGGVQVIPEHSTSSLESPPDDDEIVEEAVRSSADLGFPDMSFGQGALDMSLFDDFSLGSLPTPSPLSSSWTGSTASSTCPPSFSFPLSSDAQLDVPILSAMRGFIAISTALNISSVIWDPDYLHTLPAVPLPNLPWNLQPTPAQMTIPHHPMLDALPWPSVRERLICILSLPSMCRPPVAQDDGDPCGTGQAKAIQRLTHDLDDFREGVRVHGNVVGWNNSSELVEEAWEMGEMFYRNWWFCVDQKAVETTNRRRRERGLGALKLQTL</sequence>
<protein>
    <recommendedName>
        <fullName evidence="4">BZIP domain-containing protein</fullName>
    </recommendedName>
</protein>
<dbReference type="OrthoDB" id="5973539at2759"/>
<reference evidence="2" key="1">
    <citation type="journal article" date="2020" name="Stud. Mycol.">
        <title>101 Dothideomycetes genomes: a test case for predicting lifestyles and emergence of pathogens.</title>
        <authorList>
            <person name="Haridas S."/>
            <person name="Albert R."/>
            <person name="Binder M."/>
            <person name="Bloem J."/>
            <person name="Labutti K."/>
            <person name="Salamov A."/>
            <person name="Andreopoulos B."/>
            <person name="Baker S."/>
            <person name="Barry K."/>
            <person name="Bills G."/>
            <person name="Bluhm B."/>
            <person name="Cannon C."/>
            <person name="Castanera R."/>
            <person name="Culley D."/>
            <person name="Daum C."/>
            <person name="Ezra D."/>
            <person name="Gonzalez J."/>
            <person name="Henrissat B."/>
            <person name="Kuo A."/>
            <person name="Liang C."/>
            <person name="Lipzen A."/>
            <person name="Lutzoni F."/>
            <person name="Magnuson J."/>
            <person name="Mondo S."/>
            <person name="Nolan M."/>
            <person name="Ohm R."/>
            <person name="Pangilinan J."/>
            <person name="Park H.-J."/>
            <person name="Ramirez L."/>
            <person name="Alfaro M."/>
            <person name="Sun H."/>
            <person name="Tritt A."/>
            <person name="Yoshinaga Y."/>
            <person name="Zwiers L.-H."/>
            <person name="Turgeon B."/>
            <person name="Goodwin S."/>
            <person name="Spatafora J."/>
            <person name="Crous P."/>
            <person name="Grigoriev I."/>
        </authorList>
    </citation>
    <scope>NUCLEOTIDE SEQUENCE</scope>
    <source>
        <strain evidence="2">CBS 473.64</strain>
    </source>
</reference>
<name>A0A6A6S765_9PLEO</name>
<dbReference type="PANTHER" id="PTHR38116">
    <property type="entry name" value="CHROMOSOME 7, WHOLE GENOME SHOTGUN SEQUENCE"/>
    <property type="match status" value="1"/>
</dbReference>
<dbReference type="InterPro" id="IPR021833">
    <property type="entry name" value="DUF3425"/>
</dbReference>
<evidence type="ECO:0008006" key="4">
    <source>
        <dbReference type="Google" id="ProtNLM"/>
    </source>
</evidence>
<dbReference type="AlphaFoldDB" id="A0A6A6S765"/>
<dbReference type="Pfam" id="PF11905">
    <property type="entry name" value="DUF3425"/>
    <property type="match status" value="1"/>
</dbReference>
<evidence type="ECO:0000313" key="2">
    <source>
        <dbReference type="EMBL" id="KAF2642831.1"/>
    </source>
</evidence>
<keyword evidence="3" id="KW-1185">Reference proteome</keyword>
<proteinExistence type="predicted"/>
<gene>
    <name evidence="2" type="ORF">P280DRAFT_276508</name>
</gene>
<dbReference type="EMBL" id="MU006781">
    <property type="protein sequence ID" value="KAF2642831.1"/>
    <property type="molecule type" value="Genomic_DNA"/>
</dbReference>
<evidence type="ECO:0000256" key="1">
    <source>
        <dbReference type="SAM" id="MobiDB-lite"/>
    </source>
</evidence>
<feature type="region of interest" description="Disordered" evidence="1">
    <location>
        <begin position="1"/>
        <end position="67"/>
    </location>
</feature>
<accession>A0A6A6S765</accession>